<dbReference type="InterPro" id="IPR009045">
    <property type="entry name" value="Zn_M74/Hedgehog-like"/>
</dbReference>
<feature type="signal peptide" evidence="1">
    <location>
        <begin position="1"/>
        <end position="35"/>
    </location>
</feature>
<reference evidence="3" key="1">
    <citation type="submission" date="2024-06" db="EMBL/GenBank/DDBJ databases">
        <title>Biodegradation of dimethachlon by Arthrobacter sp. K5: mechanistic insights and ecological implications.</title>
        <authorList>
            <person name="Hu S."/>
            <person name="Lu P."/>
        </authorList>
    </citation>
    <scope>NUCLEOTIDE SEQUENCE</scope>
    <source>
        <strain evidence="3">K5</strain>
    </source>
</reference>
<dbReference type="GO" id="GO:0006508">
    <property type="term" value="P:proteolysis"/>
    <property type="evidence" value="ECO:0007669"/>
    <property type="project" value="InterPro"/>
</dbReference>
<dbReference type="PANTHER" id="PTHR34385:SF1">
    <property type="entry name" value="PEPTIDOGLYCAN L-ALANYL-D-GLUTAMATE ENDOPEPTIDASE CWLK"/>
    <property type="match status" value="1"/>
</dbReference>
<feature type="domain" description="D-alanyl-D-alanine carboxypeptidase-like core" evidence="2">
    <location>
        <begin position="81"/>
        <end position="209"/>
    </location>
</feature>
<dbReference type="SUPFAM" id="SSF69318">
    <property type="entry name" value="Integrin alpha N-terminal domain"/>
    <property type="match status" value="1"/>
</dbReference>
<dbReference type="PANTHER" id="PTHR34385">
    <property type="entry name" value="D-ALANYL-D-ALANINE CARBOXYPEPTIDASE"/>
    <property type="match status" value="1"/>
</dbReference>
<evidence type="ECO:0000259" key="2">
    <source>
        <dbReference type="Pfam" id="PF02557"/>
    </source>
</evidence>
<name>A0AAU8EM45_9MICC</name>
<gene>
    <name evidence="3" type="ORF">ABRP34_18085</name>
</gene>
<evidence type="ECO:0000256" key="1">
    <source>
        <dbReference type="SAM" id="SignalP"/>
    </source>
</evidence>
<dbReference type="Pfam" id="PF02557">
    <property type="entry name" value="VanY"/>
    <property type="match status" value="1"/>
</dbReference>
<dbReference type="InterPro" id="IPR058193">
    <property type="entry name" value="VanY/YodJ_core_dom"/>
</dbReference>
<proteinExistence type="predicted"/>
<dbReference type="SUPFAM" id="SSF55166">
    <property type="entry name" value="Hedgehog/DD-peptidase"/>
    <property type="match status" value="1"/>
</dbReference>
<protein>
    <submittedName>
        <fullName evidence="3">D-alanyl-D-alanine carboxypeptidase family protein</fullName>
    </submittedName>
</protein>
<organism evidence="3">
    <name type="scientific">Arthrobacter sp. K5</name>
    <dbReference type="NCBI Taxonomy" id="2839623"/>
    <lineage>
        <taxon>Bacteria</taxon>
        <taxon>Bacillati</taxon>
        <taxon>Actinomycetota</taxon>
        <taxon>Actinomycetes</taxon>
        <taxon>Micrococcales</taxon>
        <taxon>Micrococcaceae</taxon>
        <taxon>Arthrobacter</taxon>
    </lineage>
</organism>
<dbReference type="RefSeq" id="WP_353711233.1">
    <property type="nucleotide sequence ID" value="NZ_CP159279.1"/>
</dbReference>
<feature type="chain" id="PRO_5043627671" evidence="1">
    <location>
        <begin position="36"/>
        <end position="475"/>
    </location>
</feature>
<keyword evidence="3" id="KW-0378">Hydrolase</keyword>
<keyword evidence="1" id="KW-0732">Signal</keyword>
<dbReference type="InterPro" id="IPR003709">
    <property type="entry name" value="VanY-like_core_dom"/>
</dbReference>
<keyword evidence="3" id="KW-0645">Protease</keyword>
<evidence type="ECO:0000313" key="3">
    <source>
        <dbReference type="EMBL" id="XCH10711.1"/>
    </source>
</evidence>
<sequence>MLNSVSARWRAGARRFAAAVVVLLMLSAGAQQATAAPSGEPLSTQVVSNPSHAWVLVNKSRPLNPRQFAPSDLVSTNGTGHLLRRQVAGALGQLFAGARAAGYSLEVISGYRSYASQSALYSSYVQMYGQAYADQISARPGYSEHQTGLAADIGNAGGGCGLTACFGTTPGGRWVAANAHRYGFIVRYPQGYSGITGYTYEPWHLRFVGVPLATDMKSRAIPTMEQYFSARPTIRSGADVLAADSSGVLWSYPANGRGGLGTRVRIGPGWSGLKAGFVADWNADGVNDIVAQWKTGTLSVYRGKLSGGFLSPLRVGSAGWQSMNITVGKWHSGQRYPGVVGTAADGAMYFYPNATGGALSTRLRLGQGFQGMKLTMADFDNDRRQDLLVTRATGELLLYRSDGAGRFAAETRRRVGTGWNALVQSHASFGFQGPGTRGLTAKTTDGRLVYYGLGNSQFTGLRAVGPGWQSFNILR</sequence>
<dbReference type="Gene3D" id="3.30.1380.10">
    <property type="match status" value="1"/>
</dbReference>
<dbReference type="EMBL" id="CP159279">
    <property type="protein sequence ID" value="XCH10711.1"/>
    <property type="molecule type" value="Genomic_DNA"/>
</dbReference>
<dbReference type="CDD" id="cd14852">
    <property type="entry name" value="LD-carboxypeptidase"/>
    <property type="match status" value="1"/>
</dbReference>
<dbReference type="InterPro" id="IPR028994">
    <property type="entry name" value="Integrin_alpha_N"/>
</dbReference>
<dbReference type="GO" id="GO:0004180">
    <property type="term" value="F:carboxypeptidase activity"/>
    <property type="evidence" value="ECO:0007669"/>
    <property type="project" value="UniProtKB-KW"/>
</dbReference>
<accession>A0AAU8EM45</accession>
<dbReference type="InterPro" id="IPR052179">
    <property type="entry name" value="DD-CPase-like"/>
</dbReference>
<keyword evidence="3" id="KW-0121">Carboxypeptidase</keyword>
<dbReference type="AlphaFoldDB" id="A0AAU8EM45"/>